<proteinExistence type="predicted"/>
<protein>
    <submittedName>
        <fullName evidence="1">Uncharacterized protein</fullName>
    </submittedName>
</protein>
<dbReference type="EMBL" id="MN740728">
    <property type="protein sequence ID" value="QHS80938.1"/>
    <property type="molecule type" value="Genomic_DNA"/>
</dbReference>
<reference evidence="1" key="1">
    <citation type="journal article" date="2020" name="Nature">
        <title>Giant virus diversity and host interactions through global metagenomics.</title>
        <authorList>
            <person name="Schulz F."/>
            <person name="Roux S."/>
            <person name="Paez-Espino D."/>
            <person name="Jungbluth S."/>
            <person name="Walsh D.A."/>
            <person name="Denef V.J."/>
            <person name="McMahon K.D."/>
            <person name="Konstantinidis K.T."/>
            <person name="Eloe-Fadrosh E.A."/>
            <person name="Kyrpides N.C."/>
            <person name="Woyke T."/>
        </authorList>
    </citation>
    <scope>NUCLEOTIDE SEQUENCE</scope>
    <source>
        <strain evidence="1">GVMAG-S-1101161-73</strain>
    </source>
</reference>
<accession>A0A6C0AMD0</accession>
<organism evidence="1">
    <name type="scientific">viral metagenome</name>
    <dbReference type="NCBI Taxonomy" id="1070528"/>
    <lineage>
        <taxon>unclassified sequences</taxon>
        <taxon>metagenomes</taxon>
        <taxon>organismal metagenomes</taxon>
    </lineage>
</organism>
<evidence type="ECO:0000313" key="1">
    <source>
        <dbReference type="EMBL" id="QHS80938.1"/>
    </source>
</evidence>
<sequence length="148" mass="17413">MLLITKTTKIDIFSFRFLFMENLKANHVRISEILEFVHPNRYLRLPKIHLSEEYIVEEFDRSRPLWHEDIWSALSTEAKANYIKAIKECIIILAKYDFFLRGVEVYIQSDGSLILSNLARVHHTHQEYLSVESATILPSFIISKGFLQ</sequence>
<name>A0A6C0AMD0_9ZZZZ</name>
<dbReference type="AlphaFoldDB" id="A0A6C0AMD0"/>